<dbReference type="InterPro" id="IPR017907">
    <property type="entry name" value="Znf_RING_CS"/>
</dbReference>
<evidence type="ECO:0000313" key="11">
    <source>
        <dbReference type="Proteomes" id="UP001165080"/>
    </source>
</evidence>
<feature type="compositionally biased region" description="Basic and acidic residues" evidence="8">
    <location>
        <begin position="360"/>
        <end position="370"/>
    </location>
</feature>
<dbReference type="SMART" id="SM00248">
    <property type="entry name" value="ANK"/>
    <property type="match status" value="4"/>
</dbReference>
<dbReference type="Proteomes" id="UP001165080">
    <property type="component" value="Unassembled WGS sequence"/>
</dbReference>
<evidence type="ECO:0000256" key="1">
    <source>
        <dbReference type="ARBA" id="ARBA00022714"/>
    </source>
</evidence>
<dbReference type="CDD" id="cd16449">
    <property type="entry name" value="RING-HC"/>
    <property type="match status" value="1"/>
</dbReference>
<evidence type="ECO:0000256" key="3">
    <source>
        <dbReference type="ARBA" id="ARBA00022771"/>
    </source>
</evidence>
<dbReference type="PROSITE" id="PS00197">
    <property type="entry name" value="2FE2S_FER_1"/>
    <property type="match status" value="1"/>
</dbReference>
<dbReference type="PROSITE" id="PS50297">
    <property type="entry name" value="ANK_REP_REGION"/>
    <property type="match status" value="2"/>
</dbReference>
<protein>
    <recommendedName>
        <fullName evidence="9">RING-type domain-containing protein</fullName>
    </recommendedName>
</protein>
<comment type="caution">
    <text evidence="10">The sequence shown here is derived from an EMBL/GenBank/DDBJ whole genome shotgun (WGS) entry which is preliminary data.</text>
</comment>
<dbReference type="AlphaFoldDB" id="A0A9W6BLC9"/>
<evidence type="ECO:0000256" key="4">
    <source>
        <dbReference type="ARBA" id="ARBA00022833"/>
    </source>
</evidence>
<dbReference type="Pfam" id="PF13637">
    <property type="entry name" value="Ank_4"/>
    <property type="match status" value="1"/>
</dbReference>
<keyword evidence="11" id="KW-1185">Reference proteome</keyword>
<evidence type="ECO:0000256" key="5">
    <source>
        <dbReference type="ARBA" id="ARBA00034078"/>
    </source>
</evidence>
<proteinExistence type="predicted"/>
<dbReference type="SUPFAM" id="SSF57850">
    <property type="entry name" value="RING/U-box"/>
    <property type="match status" value="1"/>
</dbReference>
<dbReference type="Gene3D" id="1.25.40.20">
    <property type="entry name" value="Ankyrin repeat-containing domain"/>
    <property type="match status" value="2"/>
</dbReference>
<dbReference type="Gene3D" id="3.30.40.10">
    <property type="entry name" value="Zinc/RING finger domain, C3HC4 (zinc finger)"/>
    <property type="match status" value="1"/>
</dbReference>
<dbReference type="PROSITE" id="PS50089">
    <property type="entry name" value="ZF_RING_2"/>
    <property type="match status" value="1"/>
</dbReference>
<feature type="region of interest" description="Disordered" evidence="8">
    <location>
        <begin position="307"/>
        <end position="457"/>
    </location>
</feature>
<feature type="region of interest" description="Disordered" evidence="8">
    <location>
        <begin position="221"/>
        <end position="241"/>
    </location>
</feature>
<keyword evidence="2" id="KW-0479">Metal-binding</keyword>
<dbReference type="InterPro" id="IPR002110">
    <property type="entry name" value="Ankyrin_rpt"/>
</dbReference>
<evidence type="ECO:0000313" key="10">
    <source>
        <dbReference type="EMBL" id="GLC54401.1"/>
    </source>
</evidence>
<accession>A0A9W6BLC9</accession>
<dbReference type="PROSITE" id="PS00518">
    <property type="entry name" value="ZF_RING_1"/>
    <property type="match status" value="1"/>
</dbReference>
<evidence type="ECO:0000256" key="8">
    <source>
        <dbReference type="SAM" id="MobiDB-lite"/>
    </source>
</evidence>
<keyword evidence="1" id="KW-0001">2Fe-2S</keyword>
<keyword evidence="3 7" id="KW-0863">Zinc-finger</keyword>
<dbReference type="GO" id="GO:0051537">
    <property type="term" value="F:2 iron, 2 sulfur cluster binding"/>
    <property type="evidence" value="ECO:0007669"/>
    <property type="project" value="UniProtKB-KW"/>
</dbReference>
<dbReference type="InterPro" id="IPR036770">
    <property type="entry name" value="Ankyrin_rpt-contain_sf"/>
</dbReference>
<dbReference type="PANTHER" id="PTHR24184:SF11">
    <property type="entry name" value="ANKYRIN REPEAT AND SOCS BOX CONTAINING 3"/>
    <property type="match status" value="1"/>
</dbReference>
<feature type="repeat" description="ANK" evidence="6">
    <location>
        <begin position="61"/>
        <end position="93"/>
    </location>
</feature>
<comment type="cofactor">
    <cofactor evidence="5">
        <name>[2Fe-2S] cluster</name>
        <dbReference type="ChEBI" id="CHEBI:190135"/>
    </cofactor>
</comment>
<gene>
    <name evidence="10" type="primary">PLEST005106</name>
    <name evidence="10" type="ORF">PLESTB_000859700</name>
</gene>
<keyword evidence="1" id="KW-0408">Iron</keyword>
<feature type="repeat" description="ANK" evidence="6">
    <location>
        <begin position="188"/>
        <end position="210"/>
    </location>
</feature>
<keyword evidence="6" id="KW-0040">ANK repeat</keyword>
<evidence type="ECO:0000259" key="9">
    <source>
        <dbReference type="PROSITE" id="PS50089"/>
    </source>
</evidence>
<name>A0A9W6BLC9_9CHLO</name>
<dbReference type="PANTHER" id="PTHR24184">
    <property type="entry name" value="SI:CH211-189E2.2"/>
    <property type="match status" value="1"/>
</dbReference>
<dbReference type="SMART" id="SM00184">
    <property type="entry name" value="RING"/>
    <property type="match status" value="1"/>
</dbReference>
<feature type="compositionally biased region" description="Low complexity" evidence="8">
    <location>
        <begin position="307"/>
        <end position="320"/>
    </location>
</feature>
<keyword evidence="4" id="KW-0862">Zinc</keyword>
<dbReference type="PROSITE" id="PS50088">
    <property type="entry name" value="ANK_REPEAT"/>
    <property type="match status" value="2"/>
</dbReference>
<reference evidence="10 11" key="1">
    <citation type="journal article" date="2023" name="Commun. Biol.">
        <title>Reorganization of the ancestral sex-determining regions during the evolution of trioecy in Pleodorina starrii.</title>
        <authorList>
            <person name="Takahashi K."/>
            <person name="Suzuki S."/>
            <person name="Kawai-Toyooka H."/>
            <person name="Yamamoto K."/>
            <person name="Hamaji T."/>
            <person name="Ootsuki R."/>
            <person name="Yamaguchi H."/>
            <person name="Kawachi M."/>
            <person name="Higashiyama T."/>
            <person name="Nozaki H."/>
        </authorList>
    </citation>
    <scope>NUCLEOTIDE SEQUENCE [LARGE SCALE GENOMIC DNA]</scope>
    <source>
        <strain evidence="10 11">NIES-4479</strain>
    </source>
</reference>
<evidence type="ECO:0000256" key="7">
    <source>
        <dbReference type="PROSITE-ProRule" id="PRU00175"/>
    </source>
</evidence>
<dbReference type="GO" id="GO:0008270">
    <property type="term" value="F:zinc ion binding"/>
    <property type="evidence" value="ECO:0007669"/>
    <property type="project" value="UniProtKB-KW"/>
</dbReference>
<dbReference type="InterPro" id="IPR013083">
    <property type="entry name" value="Znf_RING/FYVE/PHD"/>
</dbReference>
<dbReference type="SUPFAM" id="SSF48403">
    <property type="entry name" value="Ankyrin repeat"/>
    <property type="match status" value="1"/>
</dbReference>
<sequence>MHVACEKQQTQVVEHFLSFLSSSSLSTVQTAVLPYCRRTGVPLPGTVSEGVRVAVNMTNSQGQTPLMYACYSNSPELVRLLLSKGADPWVRDRADGRTALHYAAMAAGSEALEALLGAIPHELLIHHGCRYVDAASSCGGVTALHYAIHSGNLGALRELLHHPHPHHRPDLHARTSGESYDERCVCAAGSTPLHFAAIRGDTAAALALLLCYDQRLVEEPSLEDPRTQRDAQGQTPNEVAGWVHPSHTELSALLRPDQPLRAALRAALAVAGPELRPGPTPLATLAAEVLRRKLQADVRAAVARAAEAAAGRSSKPAAGTCGSGSSGVGSSSSSTSRNPPEEVPFLRVSSLTLPPPPPLRRREASRRRDASPPPPVHGSSARGDGRGTARAGQPPPLPISSRGQISPADPAGSNSPGCDGLAPTQACSTGPAWGRNGAAAAPETQAPAGDPAAVSVSGRRGDEEGCCCAGGVSDGKGAGGAGGAGCGGSGGGAGGADGRGLARTTADSELRTWDFSAIADEQREEEEEEEHATCGVCLEAPVVVTPTTCSHGLCGGCAEQLVGGMAGSRPLLCPFCRRSVPAFVPAAPRFTTSSVGP</sequence>
<evidence type="ECO:0000256" key="6">
    <source>
        <dbReference type="PROSITE-ProRule" id="PRU00023"/>
    </source>
</evidence>
<dbReference type="Pfam" id="PF12796">
    <property type="entry name" value="Ank_2"/>
    <property type="match status" value="1"/>
</dbReference>
<keyword evidence="1" id="KW-0411">Iron-sulfur</keyword>
<dbReference type="InterPro" id="IPR001841">
    <property type="entry name" value="Znf_RING"/>
</dbReference>
<evidence type="ECO:0000256" key="2">
    <source>
        <dbReference type="ARBA" id="ARBA00022723"/>
    </source>
</evidence>
<dbReference type="Pfam" id="PF13920">
    <property type="entry name" value="zf-C3HC4_3"/>
    <property type="match status" value="1"/>
</dbReference>
<feature type="compositionally biased region" description="Low complexity" evidence="8">
    <location>
        <begin position="438"/>
        <end position="448"/>
    </location>
</feature>
<feature type="compositionally biased region" description="Low complexity" evidence="8">
    <location>
        <begin position="378"/>
        <end position="392"/>
    </location>
</feature>
<organism evidence="10 11">
    <name type="scientific">Pleodorina starrii</name>
    <dbReference type="NCBI Taxonomy" id="330485"/>
    <lineage>
        <taxon>Eukaryota</taxon>
        <taxon>Viridiplantae</taxon>
        <taxon>Chlorophyta</taxon>
        <taxon>core chlorophytes</taxon>
        <taxon>Chlorophyceae</taxon>
        <taxon>CS clade</taxon>
        <taxon>Chlamydomonadales</taxon>
        <taxon>Volvocaceae</taxon>
        <taxon>Pleodorina</taxon>
    </lineage>
</organism>
<feature type="domain" description="RING-type" evidence="9">
    <location>
        <begin position="534"/>
        <end position="577"/>
    </location>
</feature>
<dbReference type="EMBL" id="BRXU01000010">
    <property type="protein sequence ID" value="GLC54401.1"/>
    <property type="molecule type" value="Genomic_DNA"/>
</dbReference>
<dbReference type="InterPro" id="IPR006058">
    <property type="entry name" value="2Fe2S_fd_BS"/>
</dbReference>